<reference evidence="3" key="3">
    <citation type="submission" date="2014-11" db="EMBL/GenBank/DDBJ databases">
        <title>Tools and pipelines for BioNano data: molecule assembly pipeline and FASTA super scaffolding tool.</title>
        <authorList>
            <person name="Shelton J.M."/>
            <person name="Herndon N."/>
            <person name="Coleman C."/>
            <person name="Lu N."/>
            <person name="Brown S.J."/>
        </authorList>
    </citation>
    <scope>NUCLEOTIDE SEQUENCE</scope>
    <source>
        <strain evidence="3">Georgia GA2</strain>
    </source>
</reference>
<dbReference type="SMART" id="SM00428">
    <property type="entry name" value="H3"/>
    <property type="match status" value="1"/>
</dbReference>
<reference evidence="4" key="4">
    <citation type="journal article" date="2020" name="PLoS Genet.">
        <title>CenH3 distribution reveals extended centromeres in the model beetle Tribolium castaneum.</title>
        <authorList>
            <person name="Grzan T."/>
            <person name="Despot-Slade E."/>
            <person name="Mestrovic N."/>
            <person name="Plohl M."/>
            <person name="Mravinac B."/>
        </authorList>
    </citation>
    <scope>NUCLEOTIDE SEQUENCE</scope>
    <source>
        <strain evidence="4">Georgia GA2</strain>
    </source>
</reference>
<dbReference type="InterPro" id="IPR000164">
    <property type="entry name" value="Histone_H3/CENP-A"/>
</dbReference>
<dbReference type="EMBL" id="MT043459">
    <property type="protein sequence ID" value="QOP57343.1"/>
    <property type="molecule type" value="Genomic_DNA"/>
</dbReference>
<dbReference type="Pfam" id="PF00125">
    <property type="entry name" value="Histone"/>
    <property type="match status" value="1"/>
</dbReference>
<dbReference type="eggNOG" id="KOG1745">
    <property type="taxonomic scope" value="Eukaryota"/>
</dbReference>
<gene>
    <name evidence="3" type="primary">GLEAN_12577</name>
    <name evidence="4" type="synonym">cCENH3</name>
    <name evidence="3" type="ORF">TcasGA2_TC012577</name>
</gene>
<dbReference type="OrthoDB" id="420022at2759"/>
<organism evidence="3 5">
    <name type="scientific">Tribolium castaneum</name>
    <name type="common">Red flour beetle</name>
    <dbReference type="NCBI Taxonomy" id="7070"/>
    <lineage>
        <taxon>Eukaryota</taxon>
        <taxon>Metazoa</taxon>
        <taxon>Ecdysozoa</taxon>
        <taxon>Arthropoda</taxon>
        <taxon>Hexapoda</taxon>
        <taxon>Insecta</taxon>
        <taxon>Pterygota</taxon>
        <taxon>Neoptera</taxon>
        <taxon>Endopterygota</taxon>
        <taxon>Coleoptera</taxon>
        <taxon>Polyphaga</taxon>
        <taxon>Cucujiformia</taxon>
        <taxon>Tenebrionidae</taxon>
        <taxon>Tenebrionidae incertae sedis</taxon>
        <taxon>Tribolium</taxon>
    </lineage>
</organism>
<evidence type="ECO:0000313" key="5">
    <source>
        <dbReference type="Proteomes" id="UP000007266"/>
    </source>
</evidence>
<dbReference type="InParanoid" id="D6X3A9"/>
<dbReference type="GO" id="GO:0000786">
    <property type="term" value="C:nucleosome"/>
    <property type="evidence" value="ECO:0007669"/>
    <property type="project" value="InterPro"/>
</dbReference>
<evidence type="ECO:0000256" key="1">
    <source>
        <dbReference type="ARBA" id="ARBA00010343"/>
    </source>
</evidence>
<dbReference type="GO" id="GO:0030527">
    <property type="term" value="F:structural constituent of chromatin"/>
    <property type="evidence" value="ECO:0007669"/>
    <property type="project" value="InterPro"/>
</dbReference>
<reference evidence="3 5" key="2">
    <citation type="journal article" date="2010" name="Nucleic Acids Res.">
        <title>BeetleBase in 2010: revisions to provide comprehensive genomic information for Tribolium castaneum.</title>
        <authorList>
            <person name="Kim H.S."/>
            <person name="Murphy T."/>
            <person name="Xia J."/>
            <person name="Caragea D."/>
            <person name="Park Y."/>
            <person name="Beeman R.W."/>
            <person name="Lorenzen M.D."/>
            <person name="Butcher S."/>
            <person name="Manak J.R."/>
            <person name="Brown S.J."/>
        </authorList>
    </citation>
    <scope>GENOME REANNOTATION</scope>
    <source>
        <strain evidence="3 5">Georgia GA2</strain>
    </source>
</reference>
<protein>
    <submittedName>
        <fullName evidence="4">Centromere-specific histone H3</fullName>
    </submittedName>
    <submittedName>
        <fullName evidence="3">Histone H3-like Protein</fullName>
    </submittedName>
</protein>
<evidence type="ECO:0000313" key="4">
    <source>
        <dbReference type="EMBL" id="QOP57343.1"/>
    </source>
</evidence>
<dbReference type="HOGENOM" id="CLU_078295_7_1_1"/>
<reference evidence="3 5" key="1">
    <citation type="journal article" date="2008" name="Nature">
        <title>The genome of the model beetle and pest Tribolium castaneum.</title>
        <authorList>
            <consortium name="Tribolium Genome Sequencing Consortium"/>
            <person name="Richards S."/>
            <person name="Gibbs R.A."/>
            <person name="Weinstock G.M."/>
            <person name="Brown S.J."/>
            <person name="Denell R."/>
            <person name="Beeman R.W."/>
            <person name="Gibbs R."/>
            <person name="Beeman R.W."/>
            <person name="Brown S.J."/>
            <person name="Bucher G."/>
            <person name="Friedrich M."/>
            <person name="Grimmelikhuijzen C.J."/>
            <person name="Klingler M."/>
            <person name="Lorenzen M."/>
            <person name="Richards S."/>
            <person name="Roth S."/>
            <person name="Schroder R."/>
            <person name="Tautz D."/>
            <person name="Zdobnov E.M."/>
            <person name="Muzny D."/>
            <person name="Gibbs R.A."/>
            <person name="Weinstock G.M."/>
            <person name="Attaway T."/>
            <person name="Bell S."/>
            <person name="Buhay C.J."/>
            <person name="Chandrabose M.N."/>
            <person name="Chavez D."/>
            <person name="Clerk-Blankenburg K.P."/>
            <person name="Cree A."/>
            <person name="Dao M."/>
            <person name="Davis C."/>
            <person name="Chacko J."/>
            <person name="Dinh H."/>
            <person name="Dugan-Rocha S."/>
            <person name="Fowler G."/>
            <person name="Garner T.T."/>
            <person name="Garnes J."/>
            <person name="Gnirke A."/>
            <person name="Hawes A."/>
            <person name="Hernandez J."/>
            <person name="Hines S."/>
            <person name="Holder M."/>
            <person name="Hume J."/>
            <person name="Jhangiani S.N."/>
            <person name="Joshi V."/>
            <person name="Khan Z.M."/>
            <person name="Jackson L."/>
            <person name="Kovar C."/>
            <person name="Kowis A."/>
            <person name="Lee S."/>
            <person name="Lewis L.R."/>
            <person name="Margolis J."/>
            <person name="Morgan M."/>
            <person name="Nazareth L.V."/>
            <person name="Nguyen N."/>
            <person name="Okwuonu G."/>
            <person name="Parker D."/>
            <person name="Richards S."/>
            <person name="Ruiz S.J."/>
            <person name="Santibanez J."/>
            <person name="Savard J."/>
            <person name="Scherer S.E."/>
            <person name="Schneider B."/>
            <person name="Sodergren E."/>
            <person name="Tautz D."/>
            <person name="Vattahil S."/>
            <person name="Villasana D."/>
            <person name="White C.S."/>
            <person name="Wright R."/>
            <person name="Park Y."/>
            <person name="Beeman R.W."/>
            <person name="Lord J."/>
            <person name="Oppert B."/>
            <person name="Lorenzen M."/>
            <person name="Brown S."/>
            <person name="Wang L."/>
            <person name="Savard J."/>
            <person name="Tautz D."/>
            <person name="Richards S."/>
            <person name="Weinstock G."/>
            <person name="Gibbs R.A."/>
            <person name="Liu Y."/>
            <person name="Worley K."/>
            <person name="Weinstock G."/>
            <person name="Elsik C.G."/>
            <person name="Reese J.T."/>
            <person name="Elhaik E."/>
            <person name="Landan G."/>
            <person name="Graur D."/>
            <person name="Arensburger P."/>
            <person name="Atkinson P."/>
            <person name="Beeman R.W."/>
            <person name="Beidler J."/>
            <person name="Brown S.J."/>
            <person name="Demuth J.P."/>
            <person name="Drury D.W."/>
            <person name="Du Y.Z."/>
            <person name="Fujiwara H."/>
            <person name="Lorenzen M."/>
            <person name="Maselli V."/>
            <person name="Osanai M."/>
            <person name="Park Y."/>
            <person name="Robertson H.M."/>
            <person name="Tu Z."/>
            <person name="Wang J.J."/>
            <person name="Wang S."/>
            <person name="Richards S."/>
            <person name="Song H."/>
            <person name="Zhang L."/>
            <person name="Sodergren E."/>
            <person name="Werner D."/>
            <person name="Stanke M."/>
            <person name="Morgenstern B."/>
            <person name="Solovyev V."/>
            <person name="Kosarev P."/>
            <person name="Brown G."/>
            <person name="Chen H.C."/>
            <person name="Ermolaeva O."/>
            <person name="Hlavina W."/>
            <person name="Kapustin Y."/>
            <person name="Kiryutin B."/>
            <person name="Kitts P."/>
            <person name="Maglott D."/>
            <person name="Pruitt K."/>
            <person name="Sapojnikov V."/>
            <person name="Souvorov A."/>
            <person name="Mackey A.J."/>
            <person name="Waterhouse R.M."/>
            <person name="Wyder S."/>
            <person name="Zdobnov E.M."/>
            <person name="Zdobnov E.M."/>
            <person name="Wyder S."/>
            <person name="Kriventseva E.V."/>
            <person name="Kadowaki T."/>
            <person name="Bork P."/>
            <person name="Aranda M."/>
            <person name="Bao R."/>
            <person name="Beermann A."/>
            <person name="Berns N."/>
            <person name="Bolognesi R."/>
            <person name="Bonneton F."/>
            <person name="Bopp D."/>
            <person name="Brown S.J."/>
            <person name="Bucher G."/>
            <person name="Butts T."/>
            <person name="Chaumot A."/>
            <person name="Denell R.E."/>
            <person name="Ferrier D.E."/>
            <person name="Friedrich M."/>
            <person name="Gordon C.M."/>
            <person name="Jindra M."/>
            <person name="Klingler M."/>
            <person name="Lan Q."/>
            <person name="Lattorff H.M."/>
            <person name="Laudet V."/>
            <person name="von Levetsow C."/>
            <person name="Liu Z."/>
            <person name="Lutz R."/>
            <person name="Lynch J.A."/>
            <person name="da Fonseca R.N."/>
            <person name="Posnien N."/>
            <person name="Reuter R."/>
            <person name="Roth S."/>
            <person name="Savard J."/>
            <person name="Schinko J.B."/>
            <person name="Schmitt C."/>
            <person name="Schoppmeier M."/>
            <person name="Schroder R."/>
            <person name="Shippy T.D."/>
            <person name="Simonnet F."/>
            <person name="Marques-Souza H."/>
            <person name="Tautz D."/>
            <person name="Tomoyasu Y."/>
            <person name="Trauner J."/>
            <person name="Van der Zee M."/>
            <person name="Vervoort M."/>
            <person name="Wittkopp N."/>
            <person name="Wimmer E.A."/>
            <person name="Yang X."/>
            <person name="Jones A.K."/>
            <person name="Sattelle D.B."/>
            <person name="Ebert P.R."/>
            <person name="Nelson D."/>
            <person name="Scott J.G."/>
            <person name="Beeman R.W."/>
            <person name="Muthukrishnan S."/>
            <person name="Kramer K.J."/>
            <person name="Arakane Y."/>
            <person name="Beeman R.W."/>
            <person name="Zhu Q."/>
            <person name="Hogenkamp D."/>
            <person name="Dixit R."/>
            <person name="Oppert B."/>
            <person name="Jiang H."/>
            <person name="Zou Z."/>
            <person name="Marshall J."/>
            <person name="Elpidina E."/>
            <person name="Vinokurov K."/>
            <person name="Oppert C."/>
            <person name="Zou Z."/>
            <person name="Evans J."/>
            <person name="Lu Z."/>
            <person name="Zhao P."/>
            <person name="Sumathipala N."/>
            <person name="Altincicek B."/>
            <person name="Vilcinskas A."/>
            <person name="Williams M."/>
            <person name="Hultmark D."/>
            <person name="Hetru C."/>
            <person name="Jiang H."/>
            <person name="Grimmelikhuijzen C.J."/>
            <person name="Hauser F."/>
            <person name="Cazzamali G."/>
            <person name="Williamson M."/>
            <person name="Park Y."/>
            <person name="Li B."/>
            <person name="Tanaka Y."/>
            <person name="Predel R."/>
            <person name="Neupert S."/>
            <person name="Schachtner J."/>
            <person name="Verleyen P."/>
            <person name="Raible F."/>
            <person name="Bork P."/>
            <person name="Friedrich M."/>
            <person name="Walden K.K."/>
            <person name="Robertson H.M."/>
            <person name="Angeli S."/>
            <person name="Foret S."/>
            <person name="Bucher G."/>
            <person name="Schuetz S."/>
            <person name="Maleszka R."/>
            <person name="Wimmer E.A."/>
            <person name="Beeman R.W."/>
            <person name="Lorenzen M."/>
            <person name="Tomoyasu Y."/>
            <person name="Miller S.C."/>
            <person name="Grossmann D."/>
            <person name="Bucher G."/>
        </authorList>
    </citation>
    <scope>NUCLEOTIDE SEQUENCE [LARGE SCALE GENOMIC DNA]</scope>
    <source>
        <strain evidence="3 5">Georgia GA2</strain>
    </source>
</reference>
<proteinExistence type="inferred from homology"/>
<comment type="similarity">
    <text evidence="1">Belongs to the histone H3 family.</text>
</comment>
<dbReference type="PANTHER" id="PTHR45810:SF1">
    <property type="entry name" value="HISTONE H3-LIKE CENTROMERIC PROTEIN A"/>
    <property type="match status" value="1"/>
</dbReference>
<feature type="domain" description="Core Histone H2A/H2B/H3" evidence="2">
    <location>
        <begin position="33"/>
        <end position="118"/>
    </location>
</feature>
<dbReference type="SUPFAM" id="SSF47113">
    <property type="entry name" value="Histone-fold"/>
    <property type="match status" value="1"/>
</dbReference>
<accession>D6X3A9</accession>
<sequence>MARSKKTPNKKPSSASTSYFIGNKEYRIRLKLLRMIKKLQMSTELCIPKLSFSRLIRELLQSHSRGTRDLRIQKSALQALHEASEAYLTALFADSNLLAAHAHRVTIKPGDMALCMYIRREKEGG</sequence>
<dbReference type="GO" id="GO:0046982">
    <property type="term" value="F:protein heterodimerization activity"/>
    <property type="evidence" value="ECO:0007669"/>
    <property type="project" value="InterPro"/>
</dbReference>
<keyword evidence="5" id="KW-1185">Reference proteome</keyword>
<evidence type="ECO:0000313" key="3">
    <source>
        <dbReference type="EMBL" id="EFA10354.1"/>
    </source>
</evidence>
<dbReference type="GO" id="GO:0003677">
    <property type="term" value="F:DNA binding"/>
    <property type="evidence" value="ECO:0007669"/>
    <property type="project" value="InterPro"/>
</dbReference>
<dbReference type="Gene3D" id="1.10.20.10">
    <property type="entry name" value="Histone, subunit A"/>
    <property type="match status" value="1"/>
</dbReference>
<evidence type="ECO:0000259" key="2">
    <source>
        <dbReference type="Pfam" id="PF00125"/>
    </source>
</evidence>
<name>D6X3A9_TRICA</name>
<dbReference type="GeneID" id="662206"/>
<dbReference type="CDD" id="cd22911">
    <property type="entry name" value="HFD_H3"/>
    <property type="match status" value="1"/>
</dbReference>
<dbReference type="KEGG" id="tca:662206"/>
<dbReference type="Proteomes" id="UP000007266">
    <property type="component" value="Linkage group 9"/>
</dbReference>
<dbReference type="STRING" id="7070.D6X3A9"/>
<dbReference type="InterPro" id="IPR009072">
    <property type="entry name" value="Histone-fold"/>
</dbReference>
<dbReference type="EMBL" id="KQ971372">
    <property type="protein sequence ID" value="EFA10354.1"/>
    <property type="molecule type" value="Genomic_DNA"/>
</dbReference>
<dbReference type="InterPro" id="IPR007125">
    <property type="entry name" value="H2A/H2B/H3"/>
</dbReference>
<dbReference type="PANTHER" id="PTHR45810">
    <property type="entry name" value="HISTONE H3.2"/>
    <property type="match status" value="1"/>
</dbReference>
<dbReference type="AlphaFoldDB" id="D6X3A9"/>